<evidence type="ECO:0000256" key="3">
    <source>
        <dbReference type="ARBA" id="ARBA00023002"/>
    </source>
</evidence>
<keyword evidence="3" id="KW-0560">Oxidoreductase</keyword>
<dbReference type="SUPFAM" id="SSF51735">
    <property type="entry name" value="NAD(P)-binding Rossmann-fold domains"/>
    <property type="match status" value="1"/>
</dbReference>
<comment type="pathway">
    <text evidence="1">Lipid metabolism; butanoate metabolism.</text>
</comment>
<sequence length="282" mass="30705">MMKVYVLGAGTMGSGIAQVFAVKGHEVILRDIKNEFVEKGLNTINKNLSKLVTKGKMEESKKEEILSKLTGTVDLNMAADCDLVIEAAIENMEIKKEIFGQLDKICKAETILASNTSSLSITEIAAATNRPDKVIGMHFFNPAPVMKLIEVIRGMATSQETFDKVKELSQEIGKDPVEVSEAPGFVVNRILIPMINEGVGILAEGIASAEDIDKAMKLGANHPMGPLALGDLIGLDVCLAIMDVLFKETGDTKYRAHSLLRKYVRAGWLGRKTGKGFFDYSK</sequence>
<dbReference type="PANTHER" id="PTHR48075:SF5">
    <property type="entry name" value="3-HYDROXYBUTYRYL-COA DEHYDROGENASE"/>
    <property type="match status" value="1"/>
</dbReference>
<accession>A0ABT4DCI2</accession>
<dbReference type="InterPro" id="IPR008927">
    <property type="entry name" value="6-PGluconate_DH-like_C_sf"/>
</dbReference>
<dbReference type="InterPro" id="IPR006176">
    <property type="entry name" value="3-OHacyl-CoA_DH_NAD-bd"/>
</dbReference>
<dbReference type="NCBIfam" id="NF004474">
    <property type="entry name" value="PRK05808.1"/>
    <property type="match status" value="1"/>
</dbReference>
<dbReference type="InterPro" id="IPR006108">
    <property type="entry name" value="3HC_DH_C"/>
</dbReference>
<dbReference type="EMBL" id="JAPQFJ010000008">
    <property type="protein sequence ID" value="MCY6958729.1"/>
    <property type="molecule type" value="Genomic_DNA"/>
</dbReference>
<evidence type="ECO:0000259" key="5">
    <source>
        <dbReference type="Pfam" id="PF02737"/>
    </source>
</evidence>
<dbReference type="PROSITE" id="PS00067">
    <property type="entry name" value="3HCDH"/>
    <property type="match status" value="1"/>
</dbReference>
<dbReference type="InterPro" id="IPR022694">
    <property type="entry name" value="3-OHacyl-CoA_DH"/>
</dbReference>
<proteinExistence type="inferred from homology"/>
<evidence type="ECO:0000256" key="2">
    <source>
        <dbReference type="ARBA" id="ARBA00009463"/>
    </source>
</evidence>
<dbReference type="Gene3D" id="3.40.50.720">
    <property type="entry name" value="NAD(P)-binding Rossmann-like Domain"/>
    <property type="match status" value="1"/>
</dbReference>
<protein>
    <submittedName>
        <fullName evidence="6">3-hydroxybutyryl-CoA dehydrogenase</fullName>
    </submittedName>
</protein>
<dbReference type="InterPro" id="IPR013328">
    <property type="entry name" value="6PGD_dom2"/>
</dbReference>
<dbReference type="InterPro" id="IPR036291">
    <property type="entry name" value="NAD(P)-bd_dom_sf"/>
</dbReference>
<evidence type="ECO:0000256" key="1">
    <source>
        <dbReference type="ARBA" id="ARBA00005086"/>
    </source>
</evidence>
<comment type="similarity">
    <text evidence="2">Belongs to the 3-hydroxyacyl-CoA dehydrogenase family.</text>
</comment>
<comment type="caution">
    <text evidence="6">The sequence shown here is derived from an EMBL/GenBank/DDBJ whole genome shotgun (WGS) entry which is preliminary data.</text>
</comment>
<dbReference type="Pfam" id="PF00725">
    <property type="entry name" value="3HCDH"/>
    <property type="match status" value="1"/>
</dbReference>
<organism evidence="6 7">
    <name type="scientific">Clostridium brassicae</name>
    <dbReference type="NCBI Taxonomy" id="2999072"/>
    <lineage>
        <taxon>Bacteria</taxon>
        <taxon>Bacillati</taxon>
        <taxon>Bacillota</taxon>
        <taxon>Clostridia</taxon>
        <taxon>Eubacteriales</taxon>
        <taxon>Clostridiaceae</taxon>
        <taxon>Clostridium</taxon>
    </lineage>
</organism>
<dbReference type="InterPro" id="IPR006180">
    <property type="entry name" value="3-OHacyl-CoA_DH_CS"/>
</dbReference>
<evidence type="ECO:0000313" key="7">
    <source>
        <dbReference type="Proteomes" id="UP001144612"/>
    </source>
</evidence>
<dbReference type="RefSeq" id="WP_268061319.1">
    <property type="nucleotide sequence ID" value="NZ_JAPQFJ010000008.1"/>
</dbReference>
<evidence type="ECO:0000259" key="4">
    <source>
        <dbReference type="Pfam" id="PF00725"/>
    </source>
</evidence>
<dbReference type="NCBIfam" id="NF005875">
    <property type="entry name" value="PRK07819.1"/>
    <property type="match status" value="1"/>
</dbReference>
<gene>
    <name evidence="6" type="ORF">OW729_08935</name>
</gene>
<keyword evidence="7" id="KW-1185">Reference proteome</keyword>
<evidence type="ECO:0000313" key="6">
    <source>
        <dbReference type="EMBL" id="MCY6958729.1"/>
    </source>
</evidence>
<dbReference type="Gene3D" id="1.10.1040.10">
    <property type="entry name" value="N-(1-d-carboxylethyl)-l-norvaline Dehydrogenase, domain 2"/>
    <property type="match status" value="1"/>
</dbReference>
<dbReference type="Proteomes" id="UP001144612">
    <property type="component" value="Unassembled WGS sequence"/>
</dbReference>
<reference evidence="6" key="1">
    <citation type="submission" date="2022-12" db="EMBL/GenBank/DDBJ databases">
        <title>Clostridium sp. nov., isolated from industrial wastewater.</title>
        <authorList>
            <person name="Jiayan W."/>
        </authorList>
    </citation>
    <scope>NUCLEOTIDE SEQUENCE</scope>
    <source>
        <strain evidence="6">ZC22-4</strain>
    </source>
</reference>
<dbReference type="SUPFAM" id="SSF48179">
    <property type="entry name" value="6-phosphogluconate dehydrogenase C-terminal domain-like"/>
    <property type="match status" value="1"/>
</dbReference>
<dbReference type="Pfam" id="PF02737">
    <property type="entry name" value="3HCDH_N"/>
    <property type="match status" value="1"/>
</dbReference>
<dbReference type="PIRSF" id="PIRSF000105">
    <property type="entry name" value="HCDH"/>
    <property type="match status" value="1"/>
</dbReference>
<feature type="domain" description="3-hydroxyacyl-CoA dehydrogenase NAD binding" evidence="5">
    <location>
        <begin position="3"/>
        <end position="181"/>
    </location>
</feature>
<dbReference type="PANTHER" id="PTHR48075">
    <property type="entry name" value="3-HYDROXYACYL-COA DEHYDROGENASE FAMILY PROTEIN"/>
    <property type="match status" value="1"/>
</dbReference>
<name>A0ABT4DCI2_9CLOT</name>
<feature type="domain" description="3-hydroxyacyl-CoA dehydrogenase C-terminal" evidence="4">
    <location>
        <begin position="184"/>
        <end position="280"/>
    </location>
</feature>